<dbReference type="Proteomes" id="UP000326289">
    <property type="component" value="Unassembled WGS sequence"/>
</dbReference>
<reference evidence="2 3" key="1">
    <citation type="submission" date="2019-04" db="EMBL/GenBank/DDBJ databases">
        <title>Fungal friends and foes A comparative genomics study of 23 Aspergillus species from section Flavi.</title>
        <authorList>
            <consortium name="DOE Joint Genome Institute"/>
            <person name="Kjaerbolling I."/>
            <person name="Vesth T.C."/>
            <person name="Frisvad J.C."/>
            <person name="Nybo J.L."/>
            <person name="Theobald S."/>
            <person name="Kildgaard S."/>
            <person name="Petersen T.I."/>
            <person name="Kuo A."/>
            <person name="Sato A."/>
            <person name="Lyhne E.K."/>
            <person name="Kogle M.E."/>
            <person name="Wiebenga A."/>
            <person name="Kun R.S."/>
            <person name="Lubbers R.J."/>
            <person name="Makela M.R."/>
            <person name="Barry K."/>
            <person name="Chovatia M."/>
            <person name="Clum A."/>
            <person name="Daum C."/>
            <person name="Haridas S."/>
            <person name="He G."/>
            <person name="LaButti K."/>
            <person name="Lipzen A."/>
            <person name="Mondo S."/>
            <person name="Pangilinan J."/>
            <person name="Riley R."/>
            <person name="Salamov A."/>
            <person name="Simmons B.A."/>
            <person name="Magnuson J.K."/>
            <person name="Henrissat B."/>
            <person name="Mortensen U.H."/>
            <person name="Larsen T.O."/>
            <person name="De vries R.P."/>
            <person name="Grigoriev I.V."/>
            <person name="Machida M."/>
            <person name="Baker S.E."/>
            <person name="Andersen M.R."/>
        </authorList>
    </citation>
    <scope>NUCLEOTIDE SEQUENCE [LARGE SCALE GENOMIC DNA]</scope>
    <source>
        <strain evidence="2 3">CBS 117635</strain>
    </source>
</reference>
<dbReference type="EMBL" id="ML732844">
    <property type="protein sequence ID" value="KAB8269607.1"/>
    <property type="molecule type" value="Genomic_DNA"/>
</dbReference>
<sequence length="73" mass="8051">MLASGAPGGTLRPNITNNRPRPPLAKAGRPSPHRFIICCLRIASVKPLVNSTSPFHLCCLFVLFFPHTSFLFF</sequence>
<gene>
    <name evidence="2" type="ORF">BDV30DRAFT_216709</name>
</gene>
<keyword evidence="3" id="KW-1185">Reference proteome</keyword>
<evidence type="ECO:0000313" key="3">
    <source>
        <dbReference type="Proteomes" id="UP000326289"/>
    </source>
</evidence>
<evidence type="ECO:0000313" key="2">
    <source>
        <dbReference type="EMBL" id="KAB8269607.1"/>
    </source>
</evidence>
<dbReference type="AlphaFoldDB" id="A0A5N6ITS2"/>
<organism evidence="2 3">
    <name type="scientific">Aspergillus minisclerotigenes</name>
    <dbReference type="NCBI Taxonomy" id="656917"/>
    <lineage>
        <taxon>Eukaryota</taxon>
        <taxon>Fungi</taxon>
        <taxon>Dikarya</taxon>
        <taxon>Ascomycota</taxon>
        <taxon>Pezizomycotina</taxon>
        <taxon>Eurotiomycetes</taxon>
        <taxon>Eurotiomycetidae</taxon>
        <taxon>Eurotiales</taxon>
        <taxon>Aspergillaceae</taxon>
        <taxon>Aspergillus</taxon>
        <taxon>Aspergillus subgen. Circumdati</taxon>
    </lineage>
</organism>
<feature type="region of interest" description="Disordered" evidence="1">
    <location>
        <begin position="1"/>
        <end position="30"/>
    </location>
</feature>
<protein>
    <submittedName>
        <fullName evidence="2">Uncharacterized protein</fullName>
    </submittedName>
</protein>
<name>A0A5N6ITS2_9EURO</name>
<accession>A0A5N6ITS2</accession>
<evidence type="ECO:0000256" key="1">
    <source>
        <dbReference type="SAM" id="MobiDB-lite"/>
    </source>
</evidence>
<proteinExistence type="predicted"/>